<feature type="region of interest" description="Disordered" evidence="1">
    <location>
        <begin position="10"/>
        <end position="91"/>
    </location>
</feature>
<name>A0A6A4X556_AMPAM</name>
<organism evidence="2 3">
    <name type="scientific">Amphibalanus amphitrite</name>
    <name type="common">Striped barnacle</name>
    <name type="synonym">Balanus amphitrite</name>
    <dbReference type="NCBI Taxonomy" id="1232801"/>
    <lineage>
        <taxon>Eukaryota</taxon>
        <taxon>Metazoa</taxon>
        <taxon>Ecdysozoa</taxon>
        <taxon>Arthropoda</taxon>
        <taxon>Crustacea</taxon>
        <taxon>Multicrustacea</taxon>
        <taxon>Cirripedia</taxon>
        <taxon>Thoracica</taxon>
        <taxon>Thoracicalcarea</taxon>
        <taxon>Balanomorpha</taxon>
        <taxon>Balanoidea</taxon>
        <taxon>Balanidae</taxon>
        <taxon>Amphibalaninae</taxon>
        <taxon>Amphibalanus</taxon>
    </lineage>
</organism>
<dbReference type="EMBL" id="VIIS01000095">
    <property type="protein sequence ID" value="KAF0313413.1"/>
    <property type="molecule type" value="Genomic_DNA"/>
</dbReference>
<evidence type="ECO:0000256" key="1">
    <source>
        <dbReference type="SAM" id="MobiDB-lite"/>
    </source>
</evidence>
<proteinExistence type="predicted"/>
<dbReference type="AlphaFoldDB" id="A0A6A4X556"/>
<comment type="caution">
    <text evidence="2">The sequence shown here is derived from an EMBL/GenBank/DDBJ whole genome shotgun (WGS) entry which is preliminary data.</text>
</comment>
<keyword evidence="3" id="KW-1185">Reference proteome</keyword>
<sequence length="113" mass="12157">MLVPPWIPYGTRKPVRLPSVPRKPGRDRTLPMQPARALLGAVPGNNEQSGAARAIGQRAAMHRVTTGRTPVRAAGPRATVRRAERQRTVGTARAVHDVVCRARGRSQLSSAAP</sequence>
<accession>A0A6A4X556</accession>
<reference evidence="2 3" key="1">
    <citation type="submission" date="2019-07" db="EMBL/GenBank/DDBJ databases">
        <title>Draft genome assembly of a fouling barnacle, Amphibalanus amphitrite (Darwin, 1854): The first reference genome for Thecostraca.</title>
        <authorList>
            <person name="Kim W."/>
        </authorList>
    </citation>
    <scope>NUCLEOTIDE SEQUENCE [LARGE SCALE GENOMIC DNA]</scope>
    <source>
        <strain evidence="2">SNU_AA5</strain>
        <tissue evidence="2">Soma without cirri and trophi</tissue>
    </source>
</reference>
<evidence type="ECO:0000313" key="3">
    <source>
        <dbReference type="Proteomes" id="UP000440578"/>
    </source>
</evidence>
<evidence type="ECO:0000313" key="2">
    <source>
        <dbReference type="EMBL" id="KAF0313413.1"/>
    </source>
</evidence>
<protein>
    <submittedName>
        <fullName evidence="2">Uncharacterized protein</fullName>
    </submittedName>
</protein>
<gene>
    <name evidence="2" type="ORF">FJT64_016068</name>
</gene>
<dbReference type="Proteomes" id="UP000440578">
    <property type="component" value="Unassembled WGS sequence"/>
</dbReference>